<comment type="subcellular location">
    <subcellularLocation>
        <location evidence="1 7">Cell membrane</location>
        <topology evidence="1 7">Multi-pass membrane protein</topology>
    </subcellularLocation>
</comment>
<feature type="domain" description="ABC transmembrane type-1" evidence="8">
    <location>
        <begin position="70"/>
        <end position="261"/>
    </location>
</feature>
<sequence>MTAKEKQKQIIWSIVLIIVTLIFMVPLIFMVSMSLRTPDTIGLPQLFISDVTFKNYANVLRQNPDLWKNFMGSVIVTVTSVALVTICASMAVFGFSRKNVHGKVLIYNILLCTLMVPIAGLVVPITQLNSRLGWINNYLGLIFPYAALGIPFAITILQGFMVGIPEELEEAAVIDGCGIIRLFLQIVCPLLKPGIVVIVIWQFLTSWNEFFLAMCTLTKESVKTLPLIAQQYNGAYFSQPGTLFAALTLITIPMLVFYIIVQKQFVKGLTAGAVKG</sequence>
<keyword evidence="6 7" id="KW-0472">Membrane</keyword>
<evidence type="ECO:0000256" key="3">
    <source>
        <dbReference type="ARBA" id="ARBA00022475"/>
    </source>
</evidence>
<keyword evidence="4 7" id="KW-0812">Transmembrane</keyword>
<dbReference type="InterPro" id="IPR035906">
    <property type="entry name" value="MetI-like_sf"/>
</dbReference>
<dbReference type="OrthoDB" id="9771544at2"/>
<gene>
    <name evidence="9" type="primary">ycjP_27</name>
    <name evidence="9" type="ORF">ERS852491_02954</name>
</gene>
<name>A0A174H592_9FIRM</name>
<comment type="similarity">
    <text evidence="7">Belongs to the binding-protein-dependent transport system permease family.</text>
</comment>
<dbReference type="Pfam" id="PF00528">
    <property type="entry name" value="BPD_transp_1"/>
    <property type="match status" value="1"/>
</dbReference>
<evidence type="ECO:0000256" key="2">
    <source>
        <dbReference type="ARBA" id="ARBA00022448"/>
    </source>
</evidence>
<protein>
    <submittedName>
        <fullName evidence="9">Inner membrane ABC transporter permease protein ycjP</fullName>
    </submittedName>
</protein>
<feature type="transmembrane region" description="Helical" evidence="7">
    <location>
        <begin position="105"/>
        <end position="126"/>
    </location>
</feature>
<keyword evidence="3" id="KW-1003">Cell membrane</keyword>
<dbReference type="InterPro" id="IPR000515">
    <property type="entry name" value="MetI-like"/>
</dbReference>
<dbReference type="GeneID" id="93332878"/>
<evidence type="ECO:0000256" key="1">
    <source>
        <dbReference type="ARBA" id="ARBA00004651"/>
    </source>
</evidence>
<dbReference type="PANTHER" id="PTHR32243">
    <property type="entry name" value="MALTOSE TRANSPORT SYSTEM PERMEASE-RELATED"/>
    <property type="match status" value="1"/>
</dbReference>
<keyword evidence="5 7" id="KW-1133">Transmembrane helix</keyword>
<dbReference type="Proteomes" id="UP000095544">
    <property type="component" value="Unassembled WGS sequence"/>
</dbReference>
<evidence type="ECO:0000259" key="8">
    <source>
        <dbReference type="PROSITE" id="PS50928"/>
    </source>
</evidence>
<evidence type="ECO:0000256" key="4">
    <source>
        <dbReference type="ARBA" id="ARBA00022692"/>
    </source>
</evidence>
<dbReference type="CDD" id="cd06261">
    <property type="entry name" value="TM_PBP2"/>
    <property type="match status" value="1"/>
</dbReference>
<evidence type="ECO:0000313" key="9">
    <source>
        <dbReference type="EMBL" id="CUO68230.1"/>
    </source>
</evidence>
<feature type="transmembrane region" description="Helical" evidence="7">
    <location>
        <begin position="242"/>
        <end position="261"/>
    </location>
</feature>
<dbReference type="EMBL" id="CYZU01000028">
    <property type="protein sequence ID" value="CUO68230.1"/>
    <property type="molecule type" value="Genomic_DNA"/>
</dbReference>
<dbReference type="GO" id="GO:0005886">
    <property type="term" value="C:plasma membrane"/>
    <property type="evidence" value="ECO:0007669"/>
    <property type="project" value="UniProtKB-SubCell"/>
</dbReference>
<dbReference type="AlphaFoldDB" id="A0A174H592"/>
<dbReference type="RefSeq" id="WP_025654909.1">
    <property type="nucleotide sequence ID" value="NZ_BQNQ01000001.1"/>
</dbReference>
<reference evidence="9 10" key="1">
    <citation type="submission" date="2015-09" db="EMBL/GenBank/DDBJ databases">
        <authorList>
            <consortium name="Pathogen Informatics"/>
        </authorList>
    </citation>
    <scope>NUCLEOTIDE SEQUENCE [LARGE SCALE GENOMIC DNA]</scope>
    <source>
        <strain evidence="9 10">2789STDY5834876</strain>
    </source>
</reference>
<keyword evidence="2 7" id="KW-0813">Transport</keyword>
<dbReference type="STRING" id="39482.ERS852491_02954"/>
<feature type="transmembrane region" description="Helical" evidence="7">
    <location>
        <begin position="138"/>
        <end position="161"/>
    </location>
</feature>
<dbReference type="PROSITE" id="PS50928">
    <property type="entry name" value="ABC_TM1"/>
    <property type="match status" value="1"/>
</dbReference>
<dbReference type="InterPro" id="IPR050901">
    <property type="entry name" value="BP-dep_ABC_trans_perm"/>
</dbReference>
<dbReference type="GO" id="GO:0055085">
    <property type="term" value="P:transmembrane transport"/>
    <property type="evidence" value="ECO:0007669"/>
    <property type="project" value="InterPro"/>
</dbReference>
<dbReference type="PANTHER" id="PTHR32243:SF24">
    <property type="entry name" value="DIACETYLCHITOBIOSE UPTAKE SYSTEM PERMEASE PROTEIN NGCG"/>
    <property type="match status" value="1"/>
</dbReference>
<feature type="transmembrane region" description="Helical" evidence="7">
    <location>
        <begin position="12"/>
        <end position="35"/>
    </location>
</feature>
<organism evidence="9 10">
    <name type="scientific">Faecalicatena contorta</name>
    <dbReference type="NCBI Taxonomy" id="39482"/>
    <lineage>
        <taxon>Bacteria</taxon>
        <taxon>Bacillati</taxon>
        <taxon>Bacillota</taxon>
        <taxon>Clostridia</taxon>
        <taxon>Lachnospirales</taxon>
        <taxon>Lachnospiraceae</taxon>
        <taxon>Faecalicatena</taxon>
    </lineage>
</organism>
<dbReference type="SUPFAM" id="SSF161098">
    <property type="entry name" value="MetI-like"/>
    <property type="match status" value="1"/>
</dbReference>
<dbReference type="Gene3D" id="1.10.3720.10">
    <property type="entry name" value="MetI-like"/>
    <property type="match status" value="1"/>
</dbReference>
<evidence type="ECO:0000256" key="5">
    <source>
        <dbReference type="ARBA" id="ARBA00022989"/>
    </source>
</evidence>
<feature type="transmembrane region" description="Helical" evidence="7">
    <location>
        <begin position="70"/>
        <end position="93"/>
    </location>
</feature>
<accession>A0A174H592</accession>
<evidence type="ECO:0000256" key="7">
    <source>
        <dbReference type="RuleBase" id="RU363032"/>
    </source>
</evidence>
<evidence type="ECO:0000313" key="10">
    <source>
        <dbReference type="Proteomes" id="UP000095544"/>
    </source>
</evidence>
<proteinExistence type="inferred from homology"/>
<evidence type="ECO:0000256" key="6">
    <source>
        <dbReference type="ARBA" id="ARBA00023136"/>
    </source>
</evidence>
<feature type="transmembrane region" description="Helical" evidence="7">
    <location>
        <begin position="182"/>
        <end position="204"/>
    </location>
</feature>